<feature type="region of interest" description="Disordered" evidence="1">
    <location>
        <begin position="2972"/>
        <end position="3004"/>
    </location>
</feature>
<feature type="compositionally biased region" description="Basic and acidic residues" evidence="1">
    <location>
        <begin position="2020"/>
        <end position="2036"/>
    </location>
</feature>
<evidence type="ECO:0000256" key="1">
    <source>
        <dbReference type="SAM" id="MobiDB-lite"/>
    </source>
</evidence>
<feature type="compositionally biased region" description="Polar residues" evidence="1">
    <location>
        <begin position="2900"/>
        <end position="2909"/>
    </location>
</feature>
<evidence type="ECO:0000259" key="3">
    <source>
        <dbReference type="SMART" id="SM01214"/>
    </source>
</evidence>
<proteinExistence type="predicted"/>
<comment type="caution">
    <text evidence="6">The sequence shown here is derived from an EMBL/GenBank/DDBJ whole genome shotgun (WGS) entry which is preliminary data.</text>
</comment>
<keyword evidence="2" id="KW-0812">Transmembrane</keyword>
<feature type="compositionally biased region" description="Polar residues" evidence="1">
    <location>
        <begin position="2933"/>
        <end position="2945"/>
    </location>
</feature>
<evidence type="ECO:0000313" key="7">
    <source>
        <dbReference type="Proteomes" id="UP000800235"/>
    </source>
</evidence>
<feature type="transmembrane region" description="Helical" evidence="2">
    <location>
        <begin position="12"/>
        <end position="34"/>
    </location>
</feature>
<dbReference type="InterPro" id="IPR019441">
    <property type="entry name" value="FMP27/BLTP2/Hobbit_GFWDK_RBG"/>
</dbReference>
<dbReference type="SMART" id="SM01214">
    <property type="entry name" value="Fmp27_GFWDK"/>
    <property type="match status" value="1"/>
</dbReference>
<dbReference type="PANTHER" id="PTHR15678:SF6">
    <property type="entry name" value="BRIDGE-LIKE LIPID TRANSFER PROTEIN FAMILY MEMBER 2"/>
    <property type="match status" value="1"/>
</dbReference>
<dbReference type="Proteomes" id="UP000800235">
    <property type="component" value="Unassembled WGS sequence"/>
</dbReference>
<dbReference type="OrthoDB" id="1562405at2759"/>
<evidence type="ECO:0000313" key="6">
    <source>
        <dbReference type="EMBL" id="KAF2418502.1"/>
    </source>
</evidence>
<feature type="region of interest" description="Disordered" evidence="1">
    <location>
        <begin position="103"/>
        <end position="145"/>
    </location>
</feature>
<feature type="region of interest" description="Disordered" evidence="1">
    <location>
        <begin position="2646"/>
        <end position="2715"/>
    </location>
</feature>
<keyword evidence="2" id="KW-0472">Membrane</keyword>
<protein>
    <submittedName>
        <fullName evidence="6">Uncharacterized protein</fullName>
    </submittedName>
</protein>
<feature type="domain" description="FMP27/BLTP2/Hobbit GFWDK motif-containing RBG unit" evidence="3">
    <location>
        <begin position="1270"/>
        <end position="1429"/>
    </location>
</feature>
<dbReference type="InterPro" id="IPR019415">
    <property type="entry name" value="FMP27_SW_RBG"/>
</dbReference>
<feature type="region of interest" description="Disordered" evidence="1">
    <location>
        <begin position="2020"/>
        <end position="2048"/>
    </location>
</feature>
<feature type="compositionally biased region" description="Polar residues" evidence="1">
    <location>
        <begin position="2669"/>
        <end position="2681"/>
    </location>
</feature>
<sequence length="3004" mass="339580">MRGARTSYLSFLLGILVLAYLSTFVIFAIIRILFGVSIQRLWWSGLRRLAFTPRDGIRVDIRGLRLSLHRPTFAQPTWLSFVVTELKVTVDVKLLGSKPKKRKTWSQWGNGSINKFQTPPRTPTKPSAVDETEAEPETDAEAEETRSRTWHRLTLIKDKIKRLHRQIQWIRLVDLVANSSSLVIIDVGSFQLANFTMAVDTRRKTVDRSRLFQHRQAESDLQRPAEWIFTSRSLLFCLEGDEANEILDHATLNIHGLLSQYKEGLRDASIALKLGRLSLPYDDLLLCNERMQNRRKAHSRRSTGSRDRENLFRDIMEELEKPGSQEEDIVQTVSDSKEFVSSILRGIQEIQFAVGFVGLSKQIRSRAVRKAKAPVYLNMSMKEVGVDVLRLDRGSPAHLMYFSRDDIAHQALVTAISISVGIDDGHDHPERLLYVPMVTATLKSTLPSKTIQLSGQKNVADRNTNILFANLVVTSPSIDLDPKHLPFILALLRSQQERPRFPQKKRQGHHLISKLLPKANVKISIHEPVVRVSLPCMELERRGNNEFDLLISAMSSMSLDVDSSHSDGGEFHYSLNSTFRITGHQLYYQTAGGDKHNLLLTDSLELKTQINASPDVSVVVAGNAQTFSVYMVRPEISEGVRQIVVQLRSDIFGRHENSPRMDKPTLLRRLPNWLGQVSLQGSDFNFEVAGIDETVSGHTRGTALHLDSWTADYTANRHEEALVRPHRRRAVSRSVGNDDVFLRPLSPTPSKKLYSDTDSRRLAIHTHGLEGFVIESAESWETVPFMSLPRFEIAFSTSTDHQGPLLHVNSYAKSFYINYSLYRHYAVGVATMVLRKTFTTAESLPTTPTFLADLSPFSPEPSTPPRSPHIRPEVVTIDFRAGLVQIKSIMPADPPLMLQIFSLEAGRHRWATPFLRARLLRLYVETPGLKNVWSRMISMRGVRTDYRQSRRKFGTGYVEDRSVDISTDAIRIAVPHLLVVHKVIDNIVNVVKTTEQLHHRFKTGTEEYILAKRPEGPKKVPKVSLRAQALLFEIEDGPFDWKLSLIYLQGLHEQKQRLAREEAFRLKVKKIEEQDAKVAASRFRAKSSHPGGRSRLRRKSTEAIDAGRSRSLEQEEPRRPRTPVDEGRRLRYNAEGFCGISETAKRTIKDARAALDQLNAQSWKKRINTAIRHQKTGMQDIRHMVWGLDEIPEDADQHENIMAIPQRPSLMSVLISDLHIQVDKPKFALHDYPTFMNKMGKGMPMDQQYSLLVPMHLSIAMGEARMTLRDYPLPVLHVPAIRPGQSPRLPSLSVQSDFVIAEEFRDNQSIRHAQVVVVPPEKDAEGNLYGGLQVDVRRTVSAVKTYSDIAIEVNTSLPTRITWGTSYQPAIQDMMQVIENFTKPPVDPSERVGFWDKIRLTFHSSMSIAWKGDGDVHFVLKGTRDPYLVTGSGAGFVMCWRSDVRWNIGQDPDPRKFMTVDSGEYVLAVPDFSHYARRYFESDNGEDGSSVHSSSSYAEGGKFKKTVMKLSGNVRWLAGLVFERNTSSGGRSFDFKPHYEVVLKNRKYAKIIKGKPWDAYRGFRSHHIHLSVAIAAPHNRDWTVTNLKPSMNYNSVHLTPRLFTHFFDWWSMFSGAMSLPIRQGKLFPGVEKSSKKFGRHLATIKYSLLLSPLYLSHMYKHKDPEEYGQSFVSATGIKLKLDSFMLDLHQRREEFRTFIYGTQGGQGTGRTTTTTAMRINQAQLDFISADVRAVSARISGTNAADIDDATDETLAAFEQSVPKADLSCFTIPDNDTGWVDMDDFVELDWILPAESNPETKILALAFAPRFTYFRNTDHHNVISGDPNRSSPFGNEPTHFCVMSQRNDPRRVQCDLIQERLDRIAEQLARNQRTLGEHELKAIQEVQGEGEMKSRFEAWQNHHQVLLRKQKFLQSMHKTMLSRLDDSDRRGEQDQDAYYEAHEEYDPTDPEVLGMDSAPLVDDISDFNNRFIIHNVQLKWNNSLRDIILRYIHQVSQRRGFVYYMSRRAVKFILDIVDEQKKTKDSKPGSAEQRRSEPATPVSPEDSDQVVQDRIAQMLADGRQFVEADDPDVSSPNGDKKSAAGGPDEEISRDFTAQNAYHVRLVAPQIQMQSEKNTKSAVLVTAKSIQLKVIQIMDKDRLTDEISGLVQRRFTAGMDSVQVYVTSSQTFSSEFLDMYSANRYGAKAGSSWPPWVPLEVMFEPNIDPYGFSRVVERTSARMRFDKFNTLRLKYNDDVTSGQSNPSGGPDHGENRIDHLWVNFPQLHAICDSVQYYALYVMVLDLLLYSEPLEKTRNEKLEKIMLASDFSDLSGAPEMVIKLQEKIKTLLEIKMLFQVNERTLSRQQWKERILLEQDLATCENELFFIMKAITTSQRRYDERAQARASQSTGLLHWEIFAKELVWHLLRGADEHLVELQLRNAVYNRIDNSDGSNDNTMEIGGILGFNLLPNATYFQIIAPLNETPKDAKGKGKDENEVEQPLDDSGKQILRVHWFMLEAIAGIPVMERFEVNIHPLRIQLEREVGMKVFEYIFPGMASNDGDGIDSSPFLVKHMLPSTQEEDEDGAGEDSPTGSVHTMGDSGLLIPVDNPFGAGDLQLRLQPTMTLPVSKRPRAEGKAKGTDNQGRPSDLTRLCHFTKDSSADLRKWTGRSKKGGGLLEVPEPQRPGLSRTNTAGSAMSTATEKDSDTRRRFMIHRTNSGGSKMTSRQHGGRSDDLNEMLSRASKYMTIAYVKIPSMVLCLSYKGKGQRNIVTDVHNLVFRMPTLEYRNKTWSNLDLVLQLKKEVIRALVSHAPAIVGNKFSHLRPKQLQQGRLRDLANNSILLGSSMSTHDGASSTVTASDTTSSRHESMGEDYSDVEERPSFTSGRAESEWSQYDGSIHSSLHSANGHGNGNGNGNGSMQDSPSQITPPALQPRPRTSGGGPSSVPRVTKQRSGSFTALTGHSPSIAESDRDGTSIRESINRRWNSISLHGAAKDNISAAEDNEDGGRRKSKLLMPKFLQSK</sequence>
<evidence type="ECO:0000259" key="5">
    <source>
        <dbReference type="SMART" id="SM01216"/>
    </source>
</evidence>
<feature type="compositionally biased region" description="Polar residues" evidence="1">
    <location>
        <begin position="2863"/>
        <end position="2886"/>
    </location>
</feature>
<feature type="region of interest" description="Disordered" evidence="1">
    <location>
        <begin position="1081"/>
        <end position="1128"/>
    </location>
</feature>
<feature type="compositionally biased region" description="Polar residues" evidence="1">
    <location>
        <begin position="105"/>
        <end position="119"/>
    </location>
</feature>
<keyword evidence="2" id="KW-1133">Transmembrane helix</keyword>
<feature type="compositionally biased region" description="Low complexity" evidence="1">
    <location>
        <begin position="2834"/>
        <end position="2844"/>
    </location>
</feature>
<accession>A0A9P4NF61</accession>
<dbReference type="EMBL" id="MU007127">
    <property type="protein sequence ID" value="KAF2418502.1"/>
    <property type="molecule type" value="Genomic_DNA"/>
</dbReference>
<dbReference type="PANTHER" id="PTHR15678">
    <property type="entry name" value="ANTIGEN MLAA-22-RELATED"/>
    <property type="match status" value="1"/>
</dbReference>
<dbReference type="InterPro" id="IPR045167">
    <property type="entry name" value="Hobbit"/>
</dbReference>
<feature type="compositionally biased region" description="Basic and acidic residues" evidence="1">
    <location>
        <begin position="1099"/>
        <end position="1128"/>
    </location>
</feature>
<gene>
    <name evidence="6" type="ORF">EJ08DRAFT_703089</name>
</gene>
<dbReference type="SMART" id="SM01215">
    <property type="entry name" value="Fmp27_SW"/>
    <property type="match status" value="1"/>
</dbReference>
<dbReference type="Pfam" id="PF10344">
    <property type="entry name" value="Hobbit"/>
    <property type="match status" value="1"/>
</dbReference>
<reference evidence="6" key="1">
    <citation type="journal article" date="2020" name="Stud. Mycol.">
        <title>101 Dothideomycetes genomes: a test case for predicting lifestyles and emergence of pathogens.</title>
        <authorList>
            <person name="Haridas S."/>
            <person name="Albert R."/>
            <person name="Binder M."/>
            <person name="Bloem J."/>
            <person name="Labutti K."/>
            <person name="Salamov A."/>
            <person name="Andreopoulos B."/>
            <person name="Baker S."/>
            <person name="Barry K."/>
            <person name="Bills G."/>
            <person name="Bluhm B."/>
            <person name="Cannon C."/>
            <person name="Castanera R."/>
            <person name="Culley D."/>
            <person name="Daum C."/>
            <person name="Ezra D."/>
            <person name="Gonzalez J."/>
            <person name="Henrissat B."/>
            <person name="Kuo A."/>
            <person name="Liang C."/>
            <person name="Lipzen A."/>
            <person name="Lutzoni F."/>
            <person name="Magnuson J."/>
            <person name="Mondo S."/>
            <person name="Nolan M."/>
            <person name="Ohm R."/>
            <person name="Pangilinan J."/>
            <person name="Park H.-J."/>
            <person name="Ramirez L."/>
            <person name="Alfaro M."/>
            <person name="Sun H."/>
            <person name="Tritt A."/>
            <person name="Yoshinaga Y."/>
            <person name="Zwiers L.-H."/>
            <person name="Turgeon B."/>
            <person name="Goodwin S."/>
            <person name="Spatafora J."/>
            <person name="Crous P."/>
            <person name="Grigoriev I."/>
        </authorList>
    </citation>
    <scope>NUCLEOTIDE SEQUENCE</scope>
    <source>
        <strain evidence="6">CBS 130266</strain>
    </source>
</reference>
<feature type="region of interest" description="Disordered" evidence="1">
    <location>
        <begin position="2608"/>
        <end position="2631"/>
    </location>
</feature>
<dbReference type="InterPro" id="IPR019449">
    <property type="entry name" value="FMP27_WPPW_RBG"/>
</dbReference>
<feature type="region of interest" description="Disordered" evidence="1">
    <location>
        <begin position="2065"/>
        <end position="2091"/>
    </location>
</feature>
<dbReference type="SMART" id="SM01216">
    <property type="entry name" value="Fmp27_WPPW"/>
    <property type="match status" value="1"/>
</dbReference>
<feature type="compositionally biased region" description="Polar residues" evidence="1">
    <location>
        <begin position="2696"/>
        <end position="2708"/>
    </location>
</feature>
<feature type="region of interest" description="Disordered" evidence="1">
    <location>
        <begin position="2826"/>
        <end position="2959"/>
    </location>
</feature>
<feature type="compositionally biased region" description="Basic residues" evidence="1">
    <location>
        <begin position="1083"/>
        <end position="1098"/>
    </location>
</feature>
<feature type="region of interest" description="Disordered" evidence="1">
    <location>
        <begin position="2557"/>
        <end position="2583"/>
    </location>
</feature>
<feature type="domain" description="FMP27 SW motif-containing RBG unit" evidence="4">
    <location>
        <begin position="1150"/>
        <end position="1252"/>
    </location>
</feature>
<keyword evidence="7" id="KW-1185">Reference proteome</keyword>
<name>A0A9P4NF61_9PEZI</name>
<organism evidence="6 7">
    <name type="scientific">Tothia fuscella</name>
    <dbReference type="NCBI Taxonomy" id="1048955"/>
    <lineage>
        <taxon>Eukaryota</taxon>
        <taxon>Fungi</taxon>
        <taxon>Dikarya</taxon>
        <taxon>Ascomycota</taxon>
        <taxon>Pezizomycotina</taxon>
        <taxon>Dothideomycetes</taxon>
        <taxon>Pleosporomycetidae</taxon>
        <taxon>Venturiales</taxon>
        <taxon>Cylindrosympodiaceae</taxon>
        <taxon>Tothia</taxon>
    </lineage>
</organism>
<feature type="domain" description="FMP27 WPPW motif-containing RBG unit" evidence="5">
    <location>
        <begin position="1676"/>
        <end position="2200"/>
    </location>
</feature>
<evidence type="ECO:0000259" key="4">
    <source>
        <dbReference type="SMART" id="SM01215"/>
    </source>
</evidence>
<feature type="compositionally biased region" description="Acidic residues" evidence="1">
    <location>
        <begin position="130"/>
        <end position="142"/>
    </location>
</feature>
<feature type="compositionally biased region" description="Basic and acidic residues" evidence="1">
    <location>
        <begin position="2950"/>
        <end position="2959"/>
    </location>
</feature>
<evidence type="ECO:0000256" key="2">
    <source>
        <dbReference type="SAM" id="Phobius"/>
    </source>
</evidence>